<dbReference type="NCBIfam" id="TIGR01714">
    <property type="entry name" value="phage_rep_org_N"/>
    <property type="match status" value="1"/>
</dbReference>
<feature type="domain" description="Phage replisome organiser N-terminal" evidence="2">
    <location>
        <begin position="13"/>
        <end position="128"/>
    </location>
</feature>
<evidence type="ECO:0000259" key="2">
    <source>
        <dbReference type="Pfam" id="PF09681"/>
    </source>
</evidence>
<organism evidence="3">
    <name type="scientific">[Ruminococcus] torques</name>
    <dbReference type="NCBI Taxonomy" id="33039"/>
    <lineage>
        <taxon>Bacteria</taxon>
        <taxon>Bacillati</taxon>
        <taxon>Bacillota</taxon>
        <taxon>Clostridia</taxon>
        <taxon>Lachnospirales</taxon>
        <taxon>Lachnospiraceae</taxon>
        <taxon>Mediterraneibacter</taxon>
    </lineage>
</organism>
<feature type="compositionally biased region" description="Basic and acidic residues" evidence="1">
    <location>
        <begin position="144"/>
        <end position="166"/>
    </location>
</feature>
<feature type="compositionally biased region" description="Polar residues" evidence="1">
    <location>
        <begin position="129"/>
        <end position="143"/>
    </location>
</feature>
<evidence type="ECO:0000313" key="3">
    <source>
        <dbReference type="EMBL" id="VYT72820.1"/>
    </source>
</evidence>
<dbReference type="InterPro" id="IPR010056">
    <property type="entry name" value="Phage_rep_org__N"/>
</dbReference>
<dbReference type="RefSeq" id="WP_423248436.1">
    <property type="nucleotide sequence ID" value="NZ_CACRUQ010000005.1"/>
</dbReference>
<dbReference type="EMBL" id="CACRUQ010000005">
    <property type="protein sequence ID" value="VYT72820.1"/>
    <property type="molecule type" value="Genomic_DNA"/>
</dbReference>
<protein>
    <recommendedName>
        <fullName evidence="2">Phage replisome organiser N-terminal domain-containing protein</fullName>
    </recommendedName>
</protein>
<feature type="region of interest" description="Disordered" evidence="1">
    <location>
        <begin position="112"/>
        <end position="166"/>
    </location>
</feature>
<proteinExistence type="predicted"/>
<dbReference type="AlphaFoldDB" id="A0A6N2Z4T5"/>
<dbReference type="Pfam" id="PF09681">
    <property type="entry name" value="Phage_rep_org_N"/>
    <property type="match status" value="1"/>
</dbReference>
<name>A0A6N2Z4T5_9FIRM</name>
<accession>A0A6N2Z4T5</accession>
<sequence>MEEKKNKAKRFYWLKLPNDYFKRLDQRKMLRQPNGEAMQRIYLKLLLLAVDKDGFIRFQNVFDDLTEEIAEEIFEDVELVKQAVEYCKKNSLLEMNELDFFLPQVIEMTGTETDSARRMRNHRERKTSQSDTESLQSDESSQCDAREREEKRDREREETHTREKEKYPSLGAVADYLSLMNVKSFTAEEFHSYYSSLGWKNKYGTPIIDWKAQVNSWIQRKEPKQEEPTENDCEKDKLDFMSKELISRLREIGALDDDGSLSWGDLEEYGLYDAVLEADRKANEWNQNLLMQKHENSGRKWQ</sequence>
<evidence type="ECO:0000256" key="1">
    <source>
        <dbReference type="SAM" id="MobiDB-lite"/>
    </source>
</evidence>
<reference evidence="3" key="1">
    <citation type="submission" date="2019-11" db="EMBL/GenBank/DDBJ databases">
        <authorList>
            <person name="Feng L."/>
        </authorList>
    </citation>
    <scope>NUCLEOTIDE SEQUENCE</scope>
    <source>
        <strain evidence="3">RtorquesLFYP15</strain>
    </source>
</reference>
<gene>
    <name evidence="3" type="ORF">RTLFYP15_00570</name>
</gene>